<evidence type="ECO:0000313" key="2">
    <source>
        <dbReference type="Proteomes" id="UP000217790"/>
    </source>
</evidence>
<protein>
    <recommendedName>
        <fullName evidence="3">F-box domain-containing protein</fullName>
    </recommendedName>
</protein>
<dbReference type="SUPFAM" id="SSF81383">
    <property type="entry name" value="F-box domain"/>
    <property type="match status" value="1"/>
</dbReference>
<dbReference type="InterPro" id="IPR036047">
    <property type="entry name" value="F-box-like_dom_sf"/>
</dbReference>
<proteinExistence type="predicted"/>
<name>A0A2H3CE34_ARMGA</name>
<keyword evidence="2" id="KW-1185">Reference proteome</keyword>
<sequence>MSLEDTCTSCDSSLELTPLMTSIPPEIIDEIIDCLSDDRRALVSCSSVCRLFYPRTRKYLFRSIYFGGYYPTSIAQFVDMVNSSPNLLSCVTNMEIHKTGTYLSLGPLLPSMVNLTSLKINFVCFPSGDAFYVRILKLLKLKELCLYWISGHKRHLPIKVRNPHSGPALETIRIEGGHKGIGILPSLLRQVYIDALQYLELILPAEEDMHALCTISHVAGSLKVFESDCRRIYFTSLACFDCASFNGFRVIRHRLVLPDRWREDRHFSSEMADCLI</sequence>
<gene>
    <name evidence="1" type="ORF">ARMGADRAFT_785270</name>
</gene>
<dbReference type="AlphaFoldDB" id="A0A2H3CE34"/>
<dbReference type="InParanoid" id="A0A2H3CE34"/>
<evidence type="ECO:0008006" key="3">
    <source>
        <dbReference type="Google" id="ProtNLM"/>
    </source>
</evidence>
<accession>A0A2H3CE34</accession>
<dbReference type="OrthoDB" id="2919154at2759"/>
<reference evidence="2" key="1">
    <citation type="journal article" date="2017" name="Nat. Ecol. Evol.">
        <title>Genome expansion and lineage-specific genetic innovations in the forest pathogenic fungi Armillaria.</title>
        <authorList>
            <person name="Sipos G."/>
            <person name="Prasanna A.N."/>
            <person name="Walter M.C."/>
            <person name="O'Connor E."/>
            <person name="Balint B."/>
            <person name="Krizsan K."/>
            <person name="Kiss B."/>
            <person name="Hess J."/>
            <person name="Varga T."/>
            <person name="Slot J."/>
            <person name="Riley R."/>
            <person name="Boka B."/>
            <person name="Rigling D."/>
            <person name="Barry K."/>
            <person name="Lee J."/>
            <person name="Mihaltcheva S."/>
            <person name="LaButti K."/>
            <person name="Lipzen A."/>
            <person name="Waldron R."/>
            <person name="Moloney N.M."/>
            <person name="Sperisen C."/>
            <person name="Kredics L."/>
            <person name="Vagvoelgyi C."/>
            <person name="Patrignani A."/>
            <person name="Fitzpatrick D."/>
            <person name="Nagy I."/>
            <person name="Doyle S."/>
            <person name="Anderson J.B."/>
            <person name="Grigoriev I.V."/>
            <person name="Gueldener U."/>
            <person name="Muensterkoetter M."/>
            <person name="Nagy L.G."/>
        </authorList>
    </citation>
    <scope>NUCLEOTIDE SEQUENCE [LARGE SCALE GENOMIC DNA]</scope>
    <source>
        <strain evidence="2">Ar21-2</strain>
    </source>
</reference>
<organism evidence="1 2">
    <name type="scientific">Armillaria gallica</name>
    <name type="common">Bulbous honey fungus</name>
    <name type="synonym">Armillaria bulbosa</name>
    <dbReference type="NCBI Taxonomy" id="47427"/>
    <lineage>
        <taxon>Eukaryota</taxon>
        <taxon>Fungi</taxon>
        <taxon>Dikarya</taxon>
        <taxon>Basidiomycota</taxon>
        <taxon>Agaricomycotina</taxon>
        <taxon>Agaricomycetes</taxon>
        <taxon>Agaricomycetidae</taxon>
        <taxon>Agaricales</taxon>
        <taxon>Marasmiineae</taxon>
        <taxon>Physalacriaceae</taxon>
        <taxon>Armillaria</taxon>
    </lineage>
</organism>
<dbReference type="Proteomes" id="UP000217790">
    <property type="component" value="Unassembled WGS sequence"/>
</dbReference>
<evidence type="ECO:0000313" key="1">
    <source>
        <dbReference type="EMBL" id="PBK81321.1"/>
    </source>
</evidence>
<dbReference type="EMBL" id="KZ293732">
    <property type="protein sequence ID" value="PBK81321.1"/>
    <property type="molecule type" value="Genomic_DNA"/>
</dbReference>